<keyword evidence="4 7" id="KW-0521">NADP</keyword>
<protein>
    <recommendedName>
        <fullName evidence="7">Gamma-glutamyl phosphate reductase</fullName>
        <shortName evidence="7">GPR</shortName>
        <ecNumber evidence="7">1.2.1.41</ecNumber>
    </recommendedName>
    <alternativeName>
        <fullName evidence="7">Glutamate-5-semialdehyde dehydrogenase</fullName>
    </alternativeName>
    <alternativeName>
        <fullName evidence="7">Glutamyl-gamma-semialdehyde dehydrogenase</fullName>
        <shortName evidence="7">GSA dehydrogenase</shortName>
    </alternativeName>
</protein>
<evidence type="ECO:0000256" key="1">
    <source>
        <dbReference type="ARBA" id="ARBA00004985"/>
    </source>
</evidence>
<evidence type="ECO:0000256" key="7">
    <source>
        <dbReference type="HAMAP-Rule" id="MF_00412"/>
    </source>
</evidence>
<dbReference type="SUPFAM" id="SSF53720">
    <property type="entry name" value="ALDH-like"/>
    <property type="match status" value="1"/>
</dbReference>
<keyword evidence="10" id="KW-1185">Reference proteome</keyword>
<comment type="pathway">
    <text evidence="1 7">Amino-acid biosynthesis; L-proline biosynthesis; L-glutamate 5-semialdehyde from L-glutamate: step 2/2.</text>
</comment>
<dbReference type="EMBL" id="JBAFSM010000002">
    <property type="protein sequence ID" value="MEG3435845.1"/>
    <property type="molecule type" value="Genomic_DNA"/>
</dbReference>
<keyword evidence="2 7" id="KW-0028">Amino-acid biosynthesis</keyword>
<comment type="function">
    <text evidence="7">Catalyzes the NADPH-dependent reduction of L-glutamate 5-phosphate into L-glutamate 5-semialdehyde and phosphate. The product spontaneously undergoes cyclization to form 1-pyrroline-5-carboxylate.</text>
</comment>
<dbReference type="InterPro" id="IPR000965">
    <property type="entry name" value="GPR_dom"/>
</dbReference>
<evidence type="ECO:0000259" key="8">
    <source>
        <dbReference type="Pfam" id="PF00171"/>
    </source>
</evidence>
<proteinExistence type="inferred from homology"/>
<dbReference type="PIRSF" id="PIRSF000151">
    <property type="entry name" value="GPR"/>
    <property type="match status" value="1"/>
</dbReference>
<dbReference type="CDD" id="cd07079">
    <property type="entry name" value="ALDH_F18-19_ProA-GPR"/>
    <property type="match status" value="1"/>
</dbReference>
<dbReference type="GO" id="GO:0050661">
    <property type="term" value="F:NADP binding"/>
    <property type="evidence" value="ECO:0007669"/>
    <property type="project" value="InterPro"/>
</dbReference>
<dbReference type="GO" id="GO:0055129">
    <property type="term" value="P:L-proline biosynthetic process"/>
    <property type="evidence" value="ECO:0007669"/>
    <property type="project" value="UniProtKB-UniRule"/>
</dbReference>
<comment type="subcellular location">
    <subcellularLocation>
        <location evidence="7">Cytoplasm</location>
    </subcellularLocation>
</comment>
<dbReference type="Proteomes" id="UP001328733">
    <property type="component" value="Unassembled WGS sequence"/>
</dbReference>
<dbReference type="InterPro" id="IPR012134">
    <property type="entry name" value="Glu-5-SA_DH"/>
</dbReference>
<gene>
    <name evidence="7" type="primary">proA</name>
    <name evidence="9" type="ORF">V0288_01825</name>
</gene>
<dbReference type="Gene3D" id="3.40.605.10">
    <property type="entry name" value="Aldehyde Dehydrogenase, Chain A, domain 1"/>
    <property type="match status" value="1"/>
</dbReference>
<dbReference type="GO" id="GO:0004350">
    <property type="term" value="F:glutamate-5-semialdehyde dehydrogenase activity"/>
    <property type="evidence" value="ECO:0007669"/>
    <property type="project" value="UniProtKB-UniRule"/>
</dbReference>
<dbReference type="InterPro" id="IPR016162">
    <property type="entry name" value="Ald_DH_N"/>
</dbReference>
<comment type="catalytic activity">
    <reaction evidence="6 7">
        <text>L-glutamate 5-semialdehyde + phosphate + NADP(+) = L-glutamyl 5-phosphate + NADPH + H(+)</text>
        <dbReference type="Rhea" id="RHEA:19541"/>
        <dbReference type="ChEBI" id="CHEBI:15378"/>
        <dbReference type="ChEBI" id="CHEBI:43474"/>
        <dbReference type="ChEBI" id="CHEBI:57783"/>
        <dbReference type="ChEBI" id="CHEBI:58066"/>
        <dbReference type="ChEBI" id="CHEBI:58274"/>
        <dbReference type="ChEBI" id="CHEBI:58349"/>
        <dbReference type="EC" id="1.2.1.41"/>
    </reaction>
</comment>
<sequence>MIANSPKSPLATVKQAYEAFLRLGELHGNERDRGVIAMADGLKASFDRVLEANTLDLEVSREMAVSEQMIRWLKLTPERLETTVEVLQQLAKASDPLQQVINAVDQLNPSQTYCQRMPLGVIALIYEGFPELGTIAAAFCLKSGNSLIVRGSSSSSHSDAVIIEILQEALERAGLPTGCVNGLPCDGNPSLEELVTQEQYVNLIVPYGRPGLIGQVSQLATVPVLRAAMGNCYLYWSPSGDLELARQVIIDSHASVPDPVNAIEKVLISPHQNSSSLIRLFNSLQEKGFKLRGDAVLTNDFPDHLTLANDNDWHRPYLEKIVAFKLVDNLGDAIAWINKYSSGHADCIVTESYRESRQFAMETDSALLYINSSPRFSRNPKQGESVFLGVSNQKGQRRGLINLETFTTLKQVVQG</sequence>
<evidence type="ECO:0000256" key="3">
    <source>
        <dbReference type="ARBA" id="ARBA00022650"/>
    </source>
</evidence>
<feature type="domain" description="Aldehyde dehydrogenase" evidence="8">
    <location>
        <begin position="12"/>
        <end position="204"/>
    </location>
</feature>
<evidence type="ECO:0000256" key="6">
    <source>
        <dbReference type="ARBA" id="ARBA00049024"/>
    </source>
</evidence>
<accession>A0AAW9QFS3</accession>
<dbReference type="HAMAP" id="MF_00412">
    <property type="entry name" value="ProA"/>
    <property type="match status" value="1"/>
</dbReference>
<evidence type="ECO:0000256" key="4">
    <source>
        <dbReference type="ARBA" id="ARBA00022857"/>
    </source>
</evidence>
<dbReference type="InterPro" id="IPR015590">
    <property type="entry name" value="Aldehyde_DH_dom"/>
</dbReference>
<dbReference type="PANTHER" id="PTHR11063">
    <property type="entry name" value="GLUTAMATE SEMIALDEHYDE DEHYDROGENASE"/>
    <property type="match status" value="1"/>
</dbReference>
<dbReference type="InterPro" id="IPR016163">
    <property type="entry name" value="Ald_DH_C"/>
</dbReference>
<dbReference type="GO" id="GO:0005737">
    <property type="term" value="C:cytoplasm"/>
    <property type="evidence" value="ECO:0007669"/>
    <property type="project" value="UniProtKB-SubCell"/>
</dbReference>
<organism evidence="9 10">
    <name type="scientific">Pannus brasiliensis CCIBt3594</name>
    <dbReference type="NCBI Taxonomy" id="1427578"/>
    <lineage>
        <taxon>Bacteria</taxon>
        <taxon>Bacillati</taxon>
        <taxon>Cyanobacteriota</taxon>
        <taxon>Cyanophyceae</taxon>
        <taxon>Oscillatoriophycideae</taxon>
        <taxon>Chroococcales</taxon>
        <taxon>Microcystaceae</taxon>
        <taxon>Pannus</taxon>
    </lineage>
</organism>
<keyword evidence="5 7" id="KW-0560">Oxidoreductase</keyword>
<comment type="similarity">
    <text evidence="7">Belongs to the gamma-glutamyl phosphate reductase family.</text>
</comment>
<name>A0AAW9QFS3_9CHRO</name>
<dbReference type="AlphaFoldDB" id="A0AAW9QFS3"/>
<keyword evidence="3 7" id="KW-0641">Proline biosynthesis</keyword>
<evidence type="ECO:0000256" key="2">
    <source>
        <dbReference type="ARBA" id="ARBA00022605"/>
    </source>
</evidence>
<evidence type="ECO:0000313" key="9">
    <source>
        <dbReference type="EMBL" id="MEG3435845.1"/>
    </source>
</evidence>
<dbReference type="RefSeq" id="WP_332863294.1">
    <property type="nucleotide sequence ID" value="NZ_JBAFSM010000002.1"/>
</dbReference>
<reference evidence="9 10" key="1">
    <citation type="submission" date="2024-01" db="EMBL/GenBank/DDBJ databases">
        <title>Genomic insights into the taxonomy and metabolism of the cyanobacterium Pannus brasiliensis CCIBt3594.</title>
        <authorList>
            <person name="Machado M."/>
            <person name="Botero N.B."/>
            <person name="Andreote A.P.D."/>
            <person name="Feitosa A.M.T."/>
            <person name="Popin R."/>
            <person name="Sivonen K."/>
            <person name="Fiore M.F."/>
        </authorList>
    </citation>
    <scope>NUCLEOTIDE SEQUENCE [LARGE SCALE GENOMIC DNA]</scope>
    <source>
        <strain evidence="9 10">CCIBt3594</strain>
    </source>
</reference>
<dbReference type="Gene3D" id="3.40.309.10">
    <property type="entry name" value="Aldehyde Dehydrogenase, Chain A, domain 2"/>
    <property type="match status" value="1"/>
</dbReference>
<comment type="caution">
    <text evidence="9">The sequence shown here is derived from an EMBL/GenBank/DDBJ whole genome shotgun (WGS) entry which is preliminary data.</text>
</comment>
<dbReference type="PANTHER" id="PTHR11063:SF8">
    <property type="entry name" value="DELTA-1-PYRROLINE-5-CARBOXYLATE SYNTHASE"/>
    <property type="match status" value="1"/>
</dbReference>
<dbReference type="EC" id="1.2.1.41" evidence="7"/>
<evidence type="ECO:0000313" key="10">
    <source>
        <dbReference type="Proteomes" id="UP001328733"/>
    </source>
</evidence>
<dbReference type="Pfam" id="PF00171">
    <property type="entry name" value="Aldedh"/>
    <property type="match status" value="1"/>
</dbReference>
<evidence type="ECO:0000256" key="5">
    <source>
        <dbReference type="ARBA" id="ARBA00023002"/>
    </source>
</evidence>
<dbReference type="NCBIfam" id="NF001221">
    <property type="entry name" value="PRK00197.1"/>
    <property type="match status" value="1"/>
</dbReference>
<dbReference type="InterPro" id="IPR016161">
    <property type="entry name" value="Ald_DH/histidinol_DH"/>
</dbReference>
<keyword evidence="7" id="KW-0963">Cytoplasm</keyword>